<dbReference type="Pfam" id="PF06330">
    <property type="entry name" value="TRI5"/>
    <property type="match status" value="1"/>
</dbReference>
<organism evidence="2 3">
    <name type="scientific">Stigmatella aurantiaca (strain DW4/3-1)</name>
    <dbReference type="NCBI Taxonomy" id="378806"/>
    <lineage>
        <taxon>Bacteria</taxon>
        <taxon>Pseudomonadati</taxon>
        <taxon>Myxococcota</taxon>
        <taxon>Myxococcia</taxon>
        <taxon>Myxococcales</taxon>
        <taxon>Cystobacterineae</taxon>
        <taxon>Archangiaceae</taxon>
        <taxon>Stigmatella</taxon>
    </lineage>
</organism>
<evidence type="ECO:0000313" key="2">
    <source>
        <dbReference type="EMBL" id="ADO71411.1"/>
    </source>
</evidence>
<keyword evidence="1" id="KW-0456">Lyase</keyword>
<dbReference type="HOGENOM" id="CLU_852380_0_0_7"/>
<gene>
    <name evidence="2" type="ordered locus">STAUR_3621</name>
</gene>
<dbReference type="EMBL" id="CP002271">
    <property type="protein sequence ID" value="ADO71411.1"/>
    <property type="molecule type" value="Genomic_DNA"/>
</dbReference>
<protein>
    <recommendedName>
        <fullName evidence="4">Terpene synthase</fullName>
    </recommendedName>
</protein>
<name>E3FDZ6_STIAD</name>
<dbReference type="AlphaFoldDB" id="E3FDZ6"/>
<dbReference type="eggNOG" id="ENOG5032VEQ">
    <property type="taxonomic scope" value="Bacteria"/>
</dbReference>
<accession>E3FDZ6</accession>
<dbReference type="InterPro" id="IPR024652">
    <property type="entry name" value="Trichodiene_synth"/>
</dbReference>
<dbReference type="GO" id="GO:0016838">
    <property type="term" value="F:carbon-oxygen lyase activity, acting on phosphates"/>
    <property type="evidence" value="ECO:0007669"/>
    <property type="project" value="InterPro"/>
</dbReference>
<dbReference type="InterPro" id="IPR008949">
    <property type="entry name" value="Isoprenoid_synthase_dom_sf"/>
</dbReference>
<evidence type="ECO:0008006" key="4">
    <source>
        <dbReference type="Google" id="ProtNLM"/>
    </source>
</evidence>
<evidence type="ECO:0000256" key="1">
    <source>
        <dbReference type="ARBA" id="ARBA00023239"/>
    </source>
</evidence>
<dbReference type="OrthoDB" id="4003111at2"/>
<dbReference type="KEGG" id="sur:STAUR_3621"/>
<sequence length="387" mass="43824">MNIAMALESYPFKLSVIACKTSGSGECLGVPEVGRLRHWTVGVKMIALERTPGPVESKNEGYRNLVETAVQEHCLQKLLQLIGVAPGNPACSEAHRYVPRVDQAQLELEVATIQAEMNARGFVGKGQLVHSVVLMRAIMVPTDNRLLSMALSRIWVLGTYCDDICEYSRENSYCLLKSAFKVAQPASLLADYCDFAFSELARFCDAGVLAVLRFYFHQPAVGSLFEAELQNTGMQYVAGGAEYIRAMTGFCEFWFLSLQFSDESLNFERNKLFWLEIMEAGIAYLLTMNDVLSAYKEAVAEIEFANSVLYKRSMKHKVPYVKVFQQAVDEGLDAYDFILSAAPPEEPVRRSLLENYMKGYFYWHLYSARYRWKDVFPGLTYLEEGFR</sequence>
<proteinExistence type="predicted"/>
<dbReference type="Gene3D" id="1.10.600.10">
    <property type="entry name" value="Farnesyl Diphosphate Synthase"/>
    <property type="match status" value="1"/>
</dbReference>
<keyword evidence="3" id="KW-1185">Reference proteome</keyword>
<dbReference type="Proteomes" id="UP000001351">
    <property type="component" value="Chromosome"/>
</dbReference>
<reference evidence="2 3" key="1">
    <citation type="journal article" date="2011" name="Mol. Biol. Evol.">
        <title>Comparative genomic analysis of fruiting body formation in Myxococcales.</title>
        <authorList>
            <person name="Huntley S."/>
            <person name="Hamann N."/>
            <person name="Wegener-Feldbrugge S."/>
            <person name="Treuner-Lange A."/>
            <person name="Kube M."/>
            <person name="Reinhardt R."/>
            <person name="Klages S."/>
            <person name="Muller R."/>
            <person name="Ronning C.M."/>
            <person name="Nierman W.C."/>
            <person name="Sogaard-Andersen L."/>
        </authorList>
    </citation>
    <scope>NUCLEOTIDE SEQUENCE [LARGE SCALE GENOMIC DNA]</scope>
    <source>
        <strain evidence="2 3">DW4/3-1</strain>
    </source>
</reference>
<evidence type="ECO:0000313" key="3">
    <source>
        <dbReference type="Proteomes" id="UP000001351"/>
    </source>
</evidence>
<dbReference type="SUPFAM" id="SSF48576">
    <property type="entry name" value="Terpenoid synthases"/>
    <property type="match status" value="1"/>
</dbReference>